<evidence type="ECO:0000313" key="2">
    <source>
        <dbReference type="EMBL" id="CAG5090756.1"/>
    </source>
</evidence>
<proteinExistence type="predicted"/>
<organism evidence="2 3">
    <name type="scientific">Cotesia congregata</name>
    <name type="common">Parasitoid wasp</name>
    <name type="synonym">Apanteles congregatus</name>
    <dbReference type="NCBI Taxonomy" id="51543"/>
    <lineage>
        <taxon>Eukaryota</taxon>
        <taxon>Metazoa</taxon>
        <taxon>Ecdysozoa</taxon>
        <taxon>Arthropoda</taxon>
        <taxon>Hexapoda</taxon>
        <taxon>Insecta</taxon>
        <taxon>Pterygota</taxon>
        <taxon>Neoptera</taxon>
        <taxon>Endopterygota</taxon>
        <taxon>Hymenoptera</taxon>
        <taxon>Apocrita</taxon>
        <taxon>Ichneumonoidea</taxon>
        <taxon>Braconidae</taxon>
        <taxon>Microgastrinae</taxon>
        <taxon>Cotesia</taxon>
    </lineage>
</organism>
<keyword evidence="1" id="KW-0732">Signal</keyword>
<sequence>MTHSQIEAILILACFLYKLFSSGEPRFLRSMFVEEEWLPNRTISDLKFLISQLPFTGHSFLISSIRLWRELPLDVINALNIDTYKSKAYQFFHDLDLKENLIPGFTDDDSNR</sequence>
<name>A0A8J2HCX3_COTCN</name>
<reference evidence="2" key="1">
    <citation type="submission" date="2021-04" db="EMBL/GenBank/DDBJ databases">
        <authorList>
            <person name="Chebbi M.A.C M."/>
        </authorList>
    </citation>
    <scope>NUCLEOTIDE SEQUENCE</scope>
</reference>
<dbReference type="EMBL" id="CAJNRD030001119">
    <property type="protein sequence ID" value="CAG5090756.1"/>
    <property type="molecule type" value="Genomic_DNA"/>
</dbReference>
<keyword evidence="3" id="KW-1185">Reference proteome</keyword>
<comment type="caution">
    <text evidence="2">The sequence shown here is derived from an EMBL/GenBank/DDBJ whole genome shotgun (WGS) entry which is preliminary data.</text>
</comment>
<dbReference type="OrthoDB" id="7694116at2759"/>
<accession>A0A8J2HCX3</accession>
<feature type="signal peptide" evidence="1">
    <location>
        <begin position="1"/>
        <end position="21"/>
    </location>
</feature>
<evidence type="ECO:0000256" key="1">
    <source>
        <dbReference type="SAM" id="SignalP"/>
    </source>
</evidence>
<feature type="chain" id="PRO_5035228668" evidence="1">
    <location>
        <begin position="22"/>
        <end position="112"/>
    </location>
</feature>
<evidence type="ECO:0000313" key="3">
    <source>
        <dbReference type="Proteomes" id="UP000786811"/>
    </source>
</evidence>
<protein>
    <submittedName>
        <fullName evidence="2">Uncharacterized protein</fullName>
    </submittedName>
</protein>
<dbReference type="Proteomes" id="UP000786811">
    <property type="component" value="Unassembled WGS sequence"/>
</dbReference>
<gene>
    <name evidence="2" type="ORF">HICCMSTLAB_LOCUS5737</name>
</gene>
<dbReference type="AlphaFoldDB" id="A0A8J2HCX3"/>